<comment type="caution">
    <text evidence="1">The sequence shown here is derived from an EMBL/GenBank/DDBJ whole genome shotgun (WGS) entry which is preliminary data.</text>
</comment>
<dbReference type="Proteomes" id="UP001273166">
    <property type="component" value="Unassembled WGS sequence"/>
</dbReference>
<dbReference type="SUPFAM" id="SSF55961">
    <property type="entry name" value="Bet v1-like"/>
    <property type="match status" value="1"/>
</dbReference>
<dbReference type="InterPro" id="IPR023393">
    <property type="entry name" value="START-like_dom_sf"/>
</dbReference>
<dbReference type="Gene3D" id="3.30.530.20">
    <property type="match status" value="1"/>
</dbReference>
<sequence length="163" mass="18399">MATAGGKPVATTNEVIESAVIKAPLSHVWHFIKLPEFHRFWTAIEKAEHVKGTSNETDVVKWTFKDGSVVEVKQDEHSNLDHFITYSVINTEPELTYSSVTSTIRCWAVTSGEFEDCTFVRWTSKFSSDADLGVLEDAKYKRRDALKDLAVAAGRMVQEHHQK</sequence>
<name>A0AAJ0M2M5_9PEZI</name>
<dbReference type="RefSeq" id="XP_062722565.1">
    <property type="nucleotide sequence ID" value="XM_062866853.1"/>
</dbReference>
<reference evidence="1" key="2">
    <citation type="submission" date="2023-06" db="EMBL/GenBank/DDBJ databases">
        <authorList>
            <consortium name="Lawrence Berkeley National Laboratory"/>
            <person name="Mondo S.J."/>
            <person name="Hensen N."/>
            <person name="Bonometti L."/>
            <person name="Westerberg I."/>
            <person name="Brannstrom I.O."/>
            <person name="Guillou S."/>
            <person name="Cros-Aarteil S."/>
            <person name="Calhoun S."/>
            <person name="Haridas S."/>
            <person name="Kuo A."/>
            <person name="Pangilinan J."/>
            <person name="Riley R."/>
            <person name="Labutti K."/>
            <person name="Andreopoulos B."/>
            <person name="Lipzen A."/>
            <person name="Chen C."/>
            <person name="Yanf M."/>
            <person name="Daum C."/>
            <person name="Ng V."/>
            <person name="Clum A."/>
            <person name="Steindorff A."/>
            <person name="Ohm R."/>
            <person name="Martin F."/>
            <person name="Silar P."/>
            <person name="Natvig D."/>
            <person name="Lalanne C."/>
            <person name="Gautier V."/>
            <person name="Ament-Velasquez S.L."/>
            <person name="Kruys A."/>
            <person name="Hutchinson M.I."/>
            <person name="Powell A.J."/>
            <person name="Barry K."/>
            <person name="Miller A.N."/>
            <person name="Grigoriev I.V."/>
            <person name="Debuchy R."/>
            <person name="Gladieux P."/>
            <person name="Thoren M.H."/>
            <person name="Johannesson H."/>
        </authorList>
    </citation>
    <scope>NUCLEOTIDE SEQUENCE</scope>
    <source>
        <strain evidence="1">CBS 333.67</strain>
    </source>
</reference>
<dbReference type="PANTHER" id="PTHR39332">
    <property type="entry name" value="BLL4707 PROTEIN"/>
    <property type="match status" value="1"/>
</dbReference>
<evidence type="ECO:0000313" key="2">
    <source>
        <dbReference type="Proteomes" id="UP001273166"/>
    </source>
</evidence>
<dbReference type="EMBL" id="JAUDZG010000003">
    <property type="protein sequence ID" value="KAK3306785.1"/>
    <property type="molecule type" value="Genomic_DNA"/>
</dbReference>
<gene>
    <name evidence="1" type="ORF">B0T15DRAFT_492310</name>
</gene>
<keyword evidence="2" id="KW-1185">Reference proteome</keyword>
<reference evidence="1" key="1">
    <citation type="journal article" date="2023" name="Mol. Phylogenet. Evol.">
        <title>Genome-scale phylogeny and comparative genomics of the fungal order Sordariales.</title>
        <authorList>
            <person name="Hensen N."/>
            <person name="Bonometti L."/>
            <person name="Westerberg I."/>
            <person name="Brannstrom I.O."/>
            <person name="Guillou S."/>
            <person name="Cros-Aarteil S."/>
            <person name="Calhoun S."/>
            <person name="Haridas S."/>
            <person name="Kuo A."/>
            <person name="Mondo S."/>
            <person name="Pangilinan J."/>
            <person name="Riley R."/>
            <person name="LaButti K."/>
            <person name="Andreopoulos B."/>
            <person name="Lipzen A."/>
            <person name="Chen C."/>
            <person name="Yan M."/>
            <person name="Daum C."/>
            <person name="Ng V."/>
            <person name="Clum A."/>
            <person name="Steindorff A."/>
            <person name="Ohm R.A."/>
            <person name="Martin F."/>
            <person name="Silar P."/>
            <person name="Natvig D.O."/>
            <person name="Lalanne C."/>
            <person name="Gautier V."/>
            <person name="Ament-Velasquez S.L."/>
            <person name="Kruys A."/>
            <person name="Hutchinson M.I."/>
            <person name="Powell A.J."/>
            <person name="Barry K."/>
            <person name="Miller A.N."/>
            <person name="Grigoriev I.V."/>
            <person name="Debuchy R."/>
            <person name="Gladieux P."/>
            <person name="Hiltunen Thoren M."/>
            <person name="Johannesson H."/>
        </authorList>
    </citation>
    <scope>NUCLEOTIDE SEQUENCE</scope>
    <source>
        <strain evidence="1">CBS 333.67</strain>
    </source>
</reference>
<protein>
    <recommendedName>
        <fullName evidence="3">Bet v1-like protein</fullName>
    </recommendedName>
</protein>
<evidence type="ECO:0008006" key="3">
    <source>
        <dbReference type="Google" id="ProtNLM"/>
    </source>
</evidence>
<dbReference type="AlphaFoldDB" id="A0AAJ0M2M5"/>
<dbReference type="PANTHER" id="PTHR39332:SF7">
    <property type="entry name" value="SRPBCC FAMILY PROTEIN"/>
    <property type="match status" value="1"/>
</dbReference>
<accession>A0AAJ0M2M5</accession>
<evidence type="ECO:0000313" key="1">
    <source>
        <dbReference type="EMBL" id="KAK3306785.1"/>
    </source>
</evidence>
<proteinExistence type="predicted"/>
<dbReference type="GeneID" id="87885682"/>
<organism evidence="1 2">
    <name type="scientific">Chaetomium strumarium</name>
    <dbReference type="NCBI Taxonomy" id="1170767"/>
    <lineage>
        <taxon>Eukaryota</taxon>
        <taxon>Fungi</taxon>
        <taxon>Dikarya</taxon>
        <taxon>Ascomycota</taxon>
        <taxon>Pezizomycotina</taxon>
        <taxon>Sordariomycetes</taxon>
        <taxon>Sordariomycetidae</taxon>
        <taxon>Sordariales</taxon>
        <taxon>Chaetomiaceae</taxon>
        <taxon>Chaetomium</taxon>
    </lineage>
</organism>